<evidence type="ECO:0000256" key="1">
    <source>
        <dbReference type="SAM" id="Coils"/>
    </source>
</evidence>
<dbReference type="EMBL" id="JARKIF010000009">
    <property type="protein sequence ID" value="KAJ7630371.1"/>
    <property type="molecule type" value="Genomic_DNA"/>
</dbReference>
<evidence type="ECO:0000313" key="2">
    <source>
        <dbReference type="EMBL" id="KAJ7630371.1"/>
    </source>
</evidence>
<feature type="coiled-coil region" evidence="1">
    <location>
        <begin position="35"/>
        <end position="62"/>
    </location>
</feature>
<dbReference type="Proteomes" id="UP001221142">
    <property type="component" value="Unassembled WGS sequence"/>
</dbReference>
<accession>A0AAD7FL27</accession>
<dbReference type="AlphaFoldDB" id="A0AAD7FL27"/>
<reference evidence="2" key="1">
    <citation type="submission" date="2023-03" db="EMBL/GenBank/DDBJ databases">
        <title>Massive genome expansion in bonnet fungi (Mycena s.s.) driven by repeated elements and novel gene families across ecological guilds.</title>
        <authorList>
            <consortium name="Lawrence Berkeley National Laboratory"/>
            <person name="Harder C.B."/>
            <person name="Miyauchi S."/>
            <person name="Viragh M."/>
            <person name="Kuo A."/>
            <person name="Thoen E."/>
            <person name="Andreopoulos B."/>
            <person name="Lu D."/>
            <person name="Skrede I."/>
            <person name="Drula E."/>
            <person name="Henrissat B."/>
            <person name="Morin E."/>
            <person name="Kohler A."/>
            <person name="Barry K."/>
            <person name="LaButti K."/>
            <person name="Morin E."/>
            <person name="Salamov A."/>
            <person name="Lipzen A."/>
            <person name="Mereny Z."/>
            <person name="Hegedus B."/>
            <person name="Baldrian P."/>
            <person name="Stursova M."/>
            <person name="Weitz H."/>
            <person name="Taylor A."/>
            <person name="Grigoriev I.V."/>
            <person name="Nagy L.G."/>
            <person name="Martin F."/>
            <person name="Kauserud H."/>
        </authorList>
    </citation>
    <scope>NUCLEOTIDE SEQUENCE</scope>
    <source>
        <strain evidence="2">9284</strain>
    </source>
</reference>
<name>A0AAD7FL27_9AGAR</name>
<evidence type="ECO:0000313" key="3">
    <source>
        <dbReference type="Proteomes" id="UP001221142"/>
    </source>
</evidence>
<evidence type="ECO:0008006" key="4">
    <source>
        <dbReference type="Google" id="ProtNLM"/>
    </source>
</evidence>
<keyword evidence="1" id="KW-0175">Coiled coil</keyword>
<organism evidence="2 3">
    <name type="scientific">Roridomyces roridus</name>
    <dbReference type="NCBI Taxonomy" id="1738132"/>
    <lineage>
        <taxon>Eukaryota</taxon>
        <taxon>Fungi</taxon>
        <taxon>Dikarya</taxon>
        <taxon>Basidiomycota</taxon>
        <taxon>Agaricomycotina</taxon>
        <taxon>Agaricomycetes</taxon>
        <taxon>Agaricomycetidae</taxon>
        <taxon>Agaricales</taxon>
        <taxon>Marasmiineae</taxon>
        <taxon>Mycenaceae</taxon>
        <taxon>Roridomyces</taxon>
    </lineage>
</organism>
<proteinExistence type="predicted"/>
<keyword evidence="3" id="KW-1185">Reference proteome</keyword>
<protein>
    <recommendedName>
        <fullName evidence="4">F-box domain-containing protein</fullName>
    </recommendedName>
</protein>
<gene>
    <name evidence="2" type="ORF">FB45DRAFT_915314</name>
</gene>
<dbReference type="Gene3D" id="1.20.1280.50">
    <property type="match status" value="1"/>
</dbReference>
<sequence>MSIRTSRRHTSTSWGVRNSNHPLSTLEIGSIHASLRDATKDLEQLARDLADAKRTVKTLSKRHHALQRYIATERGLLSPIRGLPRELLAEIFMFHSRIFEEHEGYIKASLLVSQVCEYWRRVAHSTAVLWVRFPVYYLLPGSFRARIPNIQVELHEQWIKRAGTLSCDVALRKAPELLAVKAEDDFCCEQEHSYLQSDRNTIPKWQWKMLDICYACDNFVRLPYIHATHLTLHLLHPKRIQRRERICDSAPNLEELYINCEDDETLEQPVPLPILPLKTLKRCEIDRLGVTNGLQILNEAVDLETLKWTTTCVWNESEDDMPHVTTNIHTLHLNFWDVHCGGTNEPLFNHLTAPKLTTLRVLWPFRADHSDDSGSPYWDATVFRGFIERSEASLTTLTLLHADIPEKTLIKFLEQTPFLGLHQMLGPRLLRRLLPTVSGELGNTLVPKLEVLLLRGGFEGNDMCDADILRVYEARYPHEEDSGNVVRLREGALHLMRAADEQLGGNLSLAARATRLQERGLKMVLTTLEDDPDDVTEWETDDGEEED</sequence>
<comment type="caution">
    <text evidence="2">The sequence shown here is derived from an EMBL/GenBank/DDBJ whole genome shotgun (WGS) entry which is preliminary data.</text>
</comment>